<name>A0ABS4YLF5_9MICO</name>
<dbReference type="Proteomes" id="UP000698222">
    <property type="component" value="Unassembled WGS sequence"/>
</dbReference>
<keyword evidence="2" id="KW-1185">Reference proteome</keyword>
<accession>A0ABS4YLF5</accession>
<comment type="caution">
    <text evidence="1">The sequence shown here is derived from an EMBL/GenBank/DDBJ whole genome shotgun (WGS) entry which is preliminary data.</text>
</comment>
<gene>
    <name evidence="1" type="ORF">JOF44_002533</name>
</gene>
<dbReference type="RefSeq" id="WP_281067096.1">
    <property type="nucleotide sequence ID" value="NZ_BAAAJV010000006.1"/>
</dbReference>
<protein>
    <submittedName>
        <fullName evidence="1">Uncharacterized protein</fullName>
    </submittedName>
</protein>
<evidence type="ECO:0000313" key="2">
    <source>
        <dbReference type="Proteomes" id="UP000698222"/>
    </source>
</evidence>
<dbReference type="EMBL" id="JAGIOC010000001">
    <property type="protein sequence ID" value="MBP2409630.1"/>
    <property type="molecule type" value="Genomic_DNA"/>
</dbReference>
<evidence type="ECO:0000313" key="1">
    <source>
        <dbReference type="EMBL" id="MBP2409630.1"/>
    </source>
</evidence>
<proteinExistence type="predicted"/>
<reference evidence="1 2" key="1">
    <citation type="submission" date="2021-03" db="EMBL/GenBank/DDBJ databases">
        <title>Sequencing the genomes of 1000 actinobacteria strains.</title>
        <authorList>
            <person name="Klenk H.-P."/>
        </authorList>
    </citation>
    <scope>NUCLEOTIDE SEQUENCE [LARGE SCALE GENOMIC DNA]</scope>
    <source>
        <strain evidence="1 2">DSM 14564</strain>
    </source>
</reference>
<organism evidence="1 2">
    <name type="scientific">Brachybacterium fresconis</name>
    <dbReference type="NCBI Taxonomy" id="173363"/>
    <lineage>
        <taxon>Bacteria</taxon>
        <taxon>Bacillati</taxon>
        <taxon>Actinomycetota</taxon>
        <taxon>Actinomycetes</taxon>
        <taxon>Micrococcales</taxon>
        <taxon>Dermabacteraceae</taxon>
        <taxon>Brachybacterium</taxon>
    </lineage>
</organism>
<sequence>MSTSMMRPELGAVASGICGGVRTWNTAVRLVDTVLMPLPMADAA</sequence>